<proteinExistence type="predicted"/>
<gene>
    <name evidence="1" type="ORF">SAMN05216474_2143</name>
</gene>
<evidence type="ECO:0000313" key="1">
    <source>
        <dbReference type="EMBL" id="SFT74948.1"/>
    </source>
</evidence>
<protein>
    <submittedName>
        <fullName evidence="1">Uncharacterized protein</fullName>
    </submittedName>
</protein>
<dbReference type="STRING" id="477690.SAMN05216474_2143"/>
<accession>A0A1I7AJ63</accession>
<sequence>MDKNNLLRCFRNCNEISVPLESNDNQNDRMFLTVKQIFETYPFLKSEMNWTEDDIVVFYESKLLIGQFCKTEEDPKVLLIEKVSLENLIDYHRSLNSAEN</sequence>
<dbReference type="AlphaFoldDB" id="A0A1I7AJ63"/>
<dbReference type="EMBL" id="FPAS01000003">
    <property type="protein sequence ID" value="SFT74948.1"/>
    <property type="molecule type" value="Genomic_DNA"/>
</dbReference>
<organism evidence="1 2">
    <name type="scientific">Lishizhenia tianjinensis</name>
    <dbReference type="NCBI Taxonomy" id="477690"/>
    <lineage>
        <taxon>Bacteria</taxon>
        <taxon>Pseudomonadati</taxon>
        <taxon>Bacteroidota</taxon>
        <taxon>Flavobacteriia</taxon>
        <taxon>Flavobacteriales</taxon>
        <taxon>Crocinitomicaceae</taxon>
        <taxon>Lishizhenia</taxon>
    </lineage>
</organism>
<dbReference type="Proteomes" id="UP000236454">
    <property type="component" value="Unassembled WGS sequence"/>
</dbReference>
<name>A0A1I7AJ63_9FLAO</name>
<evidence type="ECO:0000313" key="2">
    <source>
        <dbReference type="Proteomes" id="UP000236454"/>
    </source>
</evidence>
<reference evidence="1 2" key="1">
    <citation type="submission" date="2016-10" db="EMBL/GenBank/DDBJ databases">
        <authorList>
            <person name="de Groot N.N."/>
        </authorList>
    </citation>
    <scope>NUCLEOTIDE SEQUENCE [LARGE SCALE GENOMIC DNA]</scope>
    <source>
        <strain evidence="1 2">CGMCC 1.7005</strain>
    </source>
</reference>
<keyword evidence="2" id="KW-1185">Reference proteome</keyword>